<evidence type="ECO:0000256" key="1">
    <source>
        <dbReference type="ARBA" id="ARBA00005051"/>
    </source>
</evidence>
<keyword evidence="8" id="KW-0067">ATP-binding</keyword>
<dbReference type="GO" id="GO:0046654">
    <property type="term" value="P:tetrahydrofolate biosynthetic process"/>
    <property type="evidence" value="ECO:0007669"/>
    <property type="project" value="UniProtKB-UniPathway"/>
</dbReference>
<dbReference type="EMBL" id="JWIC01000010">
    <property type="protein sequence ID" value="KID54999.1"/>
    <property type="molecule type" value="Genomic_DNA"/>
</dbReference>
<evidence type="ECO:0000256" key="12">
    <source>
        <dbReference type="ARBA" id="ARBA00033413"/>
    </source>
</evidence>
<evidence type="ECO:0000259" key="13">
    <source>
        <dbReference type="PROSITE" id="PS00794"/>
    </source>
</evidence>
<evidence type="ECO:0000313" key="14">
    <source>
        <dbReference type="EMBL" id="KID54999.1"/>
    </source>
</evidence>
<keyword evidence="5 14" id="KW-0808">Transferase</keyword>
<dbReference type="Pfam" id="PF01288">
    <property type="entry name" value="HPPK"/>
    <property type="match status" value="1"/>
</dbReference>
<evidence type="ECO:0000256" key="6">
    <source>
        <dbReference type="ARBA" id="ARBA00022741"/>
    </source>
</evidence>
<dbReference type="InterPro" id="IPR000550">
    <property type="entry name" value="Hppk"/>
</dbReference>
<sequence length="168" mass="18728">MNIVYIGLGANLVDPQAQLVKAVNALSTHPAINTLEVSSFYGSKPMGPQDQPDYVNAVARFETALEPEALLDQLQDIELRQGRVRKDERWGPRTLDLDILLYNNEVISTPRLTVPHYGLCDREFVVFPLLELAPQLVLPNGQILKQVAESLPKNGLTTLPKKETKETL</sequence>
<evidence type="ECO:0000256" key="5">
    <source>
        <dbReference type="ARBA" id="ARBA00022679"/>
    </source>
</evidence>
<dbReference type="GO" id="GO:0003848">
    <property type="term" value="F:2-amino-4-hydroxy-6-hydroxymethyldihydropteridine diphosphokinase activity"/>
    <property type="evidence" value="ECO:0007669"/>
    <property type="project" value="UniProtKB-EC"/>
</dbReference>
<keyword evidence="9" id="KW-0289">Folate biosynthesis</keyword>
<dbReference type="Proteomes" id="UP000031327">
    <property type="component" value="Unassembled WGS sequence"/>
</dbReference>
<organism evidence="14 15">
    <name type="scientific">Pseudoalteromonas luteoviolacea</name>
    <dbReference type="NCBI Taxonomy" id="43657"/>
    <lineage>
        <taxon>Bacteria</taxon>
        <taxon>Pseudomonadati</taxon>
        <taxon>Pseudomonadota</taxon>
        <taxon>Gammaproteobacteria</taxon>
        <taxon>Alteromonadales</taxon>
        <taxon>Pseudoalteromonadaceae</taxon>
        <taxon>Pseudoalteromonas</taxon>
    </lineage>
</organism>
<dbReference type="PROSITE" id="PS00794">
    <property type="entry name" value="HPPK"/>
    <property type="match status" value="1"/>
</dbReference>
<evidence type="ECO:0000256" key="8">
    <source>
        <dbReference type="ARBA" id="ARBA00022840"/>
    </source>
</evidence>
<comment type="caution">
    <text evidence="14">The sequence shown here is derived from an EMBL/GenBank/DDBJ whole genome shotgun (WGS) entry which is preliminary data.</text>
</comment>
<evidence type="ECO:0000256" key="2">
    <source>
        <dbReference type="ARBA" id="ARBA00005810"/>
    </source>
</evidence>
<evidence type="ECO:0000256" key="11">
    <source>
        <dbReference type="ARBA" id="ARBA00029766"/>
    </source>
</evidence>
<evidence type="ECO:0000256" key="3">
    <source>
        <dbReference type="ARBA" id="ARBA00013253"/>
    </source>
</evidence>
<reference evidence="14 15" key="1">
    <citation type="submission" date="2014-12" db="EMBL/GenBank/DDBJ databases">
        <title>Draft Genome Sequence of Pseudoalteromonas luteoviolacea HI1.</title>
        <authorList>
            <person name="Asahina A.Y."/>
            <person name="Hadfield M.G."/>
        </authorList>
    </citation>
    <scope>NUCLEOTIDE SEQUENCE [LARGE SCALE GENOMIC DNA]</scope>
    <source>
        <strain evidence="14 15">HI1</strain>
    </source>
</reference>
<dbReference type="OrthoDB" id="9808041at2"/>
<dbReference type="PANTHER" id="PTHR43071:SF1">
    <property type="entry name" value="2-AMINO-4-HYDROXY-6-HYDROXYMETHYLDIHYDROPTERIDINE PYROPHOSPHOKINASE"/>
    <property type="match status" value="1"/>
</dbReference>
<comment type="function">
    <text evidence="10">Catalyzes the transfer of pyrophosphate from adenosine triphosphate (ATP) to 6-hydroxymethyl-7,8-dihydropterin, an enzymatic step in folate biosynthesis pathway.</text>
</comment>
<dbReference type="InterPro" id="IPR035907">
    <property type="entry name" value="Hppk_sf"/>
</dbReference>
<protein>
    <recommendedName>
        <fullName evidence="4">2-amino-4-hydroxy-6-hydroxymethyldihydropteridine pyrophosphokinase</fullName>
        <ecNumber evidence="3">2.7.6.3</ecNumber>
    </recommendedName>
    <alternativeName>
        <fullName evidence="11">6-hydroxymethyl-7,8-dihydropterin pyrophosphokinase</fullName>
    </alternativeName>
    <alternativeName>
        <fullName evidence="12">7,8-dihydro-6-hydroxymethylpterin-pyrophosphokinase</fullName>
    </alternativeName>
</protein>
<dbReference type="CDD" id="cd00483">
    <property type="entry name" value="HPPK"/>
    <property type="match status" value="1"/>
</dbReference>
<comment type="pathway">
    <text evidence="1">Cofactor biosynthesis; tetrahydrofolate biosynthesis; 2-amino-4-hydroxy-6-hydroxymethyl-7,8-dihydropteridine diphosphate from 7,8-dihydroneopterin triphosphate: step 4/4.</text>
</comment>
<dbReference type="PANTHER" id="PTHR43071">
    <property type="entry name" value="2-AMINO-4-HYDROXY-6-HYDROXYMETHYLDIHYDROPTERIDINE PYROPHOSPHOKINASE"/>
    <property type="match status" value="1"/>
</dbReference>
<evidence type="ECO:0000256" key="7">
    <source>
        <dbReference type="ARBA" id="ARBA00022777"/>
    </source>
</evidence>
<comment type="similarity">
    <text evidence="2">Belongs to the HPPK family.</text>
</comment>
<evidence type="ECO:0000256" key="4">
    <source>
        <dbReference type="ARBA" id="ARBA00016218"/>
    </source>
</evidence>
<name>A0A0C1MDX6_9GAMM</name>
<evidence type="ECO:0000256" key="9">
    <source>
        <dbReference type="ARBA" id="ARBA00022909"/>
    </source>
</evidence>
<keyword evidence="7 14" id="KW-0418">Kinase</keyword>
<dbReference type="GO" id="GO:0016301">
    <property type="term" value="F:kinase activity"/>
    <property type="evidence" value="ECO:0007669"/>
    <property type="project" value="UniProtKB-KW"/>
</dbReference>
<dbReference type="GO" id="GO:0046656">
    <property type="term" value="P:folic acid biosynthetic process"/>
    <property type="evidence" value="ECO:0007669"/>
    <property type="project" value="UniProtKB-KW"/>
</dbReference>
<dbReference type="GO" id="GO:0005524">
    <property type="term" value="F:ATP binding"/>
    <property type="evidence" value="ECO:0007669"/>
    <property type="project" value="UniProtKB-KW"/>
</dbReference>
<evidence type="ECO:0000256" key="10">
    <source>
        <dbReference type="ARBA" id="ARBA00029409"/>
    </source>
</evidence>
<gene>
    <name evidence="14" type="ORF">JF50_24575</name>
</gene>
<keyword evidence="6" id="KW-0547">Nucleotide-binding</keyword>
<dbReference type="RefSeq" id="WP_039611893.1">
    <property type="nucleotide sequence ID" value="NZ_JWIC01000010.1"/>
</dbReference>
<dbReference type="SUPFAM" id="SSF55083">
    <property type="entry name" value="6-hydroxymethyl-7,8-dihydropterin pyrophosphokinase, HPPK"/>
    <property type="match status" value="1"/>
</dbReference>
<feature type="domain" description="7,8-dihydro-6-hydroxymethylpterin-pyrophosphokinase" evidence="13">
    <location>
        <begin position="89"/>
        <end position="100"/>
    </location>
</feature>
<accession>A0A0C1MDX6</accession>
<proteinExistence type="inferred from homology"/>
<dbReference type="EC" id="2.7.6.3" evidence="3"/>
<dbReference type="Gene3D" id="3.30.70.560">
    <property type="entry name" value="7,8-Dihydro-6-hydroxymethylpterin-pyrophosphokinase HPPK"/>
    <property type="match status" value="1"/>
</dbReference>
<evidence type="ECO:0000313" key="15">
    <source>
        <dbReference type="Proteomes" id="UP000031327"/>
    </source>
</evidence>
<dbReference type="UniPathway" id="UPA00077">
    <property type="reaction ID" value="UER00155"/>
</dbReference>
<dbReference type="NCBIfam" id="TIGR01498">
    <property type="entry name" value="folK"/>
    <property type="match status" value="1"/>
</dbReference>
<dbReference type="AlphaFoldDB" id="A0A0C1MDX6"/>